<dbReference type="InterPro" id="IPR045596">
    <property type="entry name" value="DUF6459"/>
</dbReference>
<protein>
    <submittedName>
        <fullName evidence="2">Uncharacterized protein</fullName>
    </submittedName>
</protein>
<dbReference type="RefSeq" id="WP_184937638.1">
    <property type="nucleotide sequence ID" value="NZ_JACHJV010000001.1"/>
</dbReference>
<accession>A0A7W7VWZ1</accession>
<dbReference type="EMBL" id="JACHJV010000001">
    <property type="protein sequence ID" value="MBB4925438.1"/>
    <property type="molecule type" value="Genomic_DNA"/>
</dbReference>
<dbReference type="Proteomes" id="UP000540506">
    <property type="component" value="Unassembled WGS sequence"/>
</dbReference>
<reference evidence="2 3" key="1">
    <citation type="submission" date="2020-08" db="EMBL/GenBank/DDBJ databases">
        <title>Sequencing the genomes of 1000 actinobacteria strains.</title>
        <authorList>
            <person name="Klenk H.-P."/>
        </authorList>
    </citation>
    <scope>NUCLEOTIDE SEQUENCE [LARGE SCALE GENOMIC DNA]</scope>
    <source>
        <strain evidence="2 3">DSM 41654</strain>
    </source>
</reference>
<sequence>MAETALHRTVAAPAIHRLAPRHPAAVHRTPAGHRAPAHRQAPHGPADRAGAPRGPRHPRAACDTGAPEPDGGLATRFALRLVEVLAGARPVGQLARHTTHDGYRQLARLAQDGPLRRSGALPRPKLGRVHTSAPGPGALEACVRVEAGARHRMVAFRLERHWRTAQWQCAAVEAR</sequence>
<evidence type="ECO:0000256" key="1">
    <source>
        <dbReference type="SAM" id="MobiDB-lite"/>
    </source>
</evidence>
<dbReference type="AlphaFoldDB" id="A0A7W7VWZ1"/>
<dbReference type="Pfam" id="PF20060">
    <property type="entry name" value="DUF6459"/>
    <property type="match status" value="1"/>
</dbReference>
<feature type="region of interest" description="Disordered" evidence="1">
    <location>
        <begin position="1"/>
        <end position="69"/>
    </location>
</feature>
<keyword evidence="3" id="KW-1185">Reference proteome</keyword>
<name>A0A7W7VWZ1_KITKI</name>
<feature type="compositionally biased region" description="Low complexity" evidence="1">
    <location>
        <begin position="42"/>
        <end position="53"/>
    </location>
</feature>
<proteinExistence type="predicted"/>
<evidence type="ECO:0000313" key="3">
    <source>
        <dbReference type="Proteomes" id="UP000540506"/>
    </source>
</evidence>
<gene>
    <name evidence="2" type="ORF">FHR34_004431</name>
</gene>
<evidence type="ECO:0000313" key="2">
    <source>
        <dbReference type="EMBL" id="MBB4925438.1"/>
    </source>
</evidence>
<comment type="caution">
    <text evidence="2">The sequence shown here is derived from an EMBL/GenBank/DDBJ whole genome shotgun (WGS) entry which is preliminary data.</text>
</comment>
<organism evidence="2 3">
    <name type="scientific">Kitasatospora kifunensis</name>
    <name type="common">Streptomyces kifunensis</name>
    <dbReference type="NCBI Taxonomy" id="58351"/>
    <lineage>
        <taxon>Bacteria</taxon>
        <taxon>Bacillati</taxon>
        <taxon>Actinomycetota</taxon>
        <taxon>Actinomycetes</taxon>
        <taxon>Kitasatosporales</taxon>
        <taxon>Streptomycetaceae</taxon>
        <taxon>Kitasatospora</taxon>
    </lineage>
</organism>